<dbReference type="InterPro" id="IPR050571">
    <property type="entry name" value="Class-IV_PLP-Dep_Aminotrnsfr"/>
</dbReference>
<evidence type="ECO:0000313" key="3">
    <source>
        <dbReference type="Proteomes" id="UP000291933"/>
    </source>
</evidence>
<dbReference type="Gene3D" id="3.30.470.10">
    <property type="match status" value="1"/>
</dbReference>
<dbReference type="PANTHER" id="PTHR42743:SF11">
    <property type="entry name" value="AMINODEOXYCHORISMATE LYASE"/>
    <property type="match status" value="1"/>
</dbReference>
<dbReference type="InterPro" id="IPR043131">
    <property type="entry name" value="BCAT-like_N"/>
</dbReference>
<dbReference type="PANTHER" id="PTHR42743">
    <property type="entry name" value="AMINO-ACID AMINOTRANSFERASE"/>
    <property type="match status" value="1"/>
</dbReference>
<sequence length="256" mass="27201">MTWAWLNGRLVDASAPALLVTEPGFTIGDGVFTTTVIEDGVPFALGRNLARLIRHAGRIGLPVPDEAELRVGVRQLLDADGVTSGRLRIAVTPTTLLVSTAPPLNYGPTSITVTLPWQRNEHSPLTGVKSLSFGEASVAQRYFRPLGADEGVLANTAGEVCEGVTSNLFVVLHGRLRTPPLASGCLDGVTREIVRERVQVDETPIPLASLGDVEAAFWASATRKVQPIGRLDGRVLTTTHPLIAEAAAAIAGYRED</sequence>
<dbReference type="InterPro" id="IPR043132">
    <property type="entry name" value="BCAT-like_C"/>
</dbReference>
<dbReference type="AlphaFoldDB" id="A0A4Q9KKD6"/>
<dbReference type="OrthoDB" id="9805628at2"/>
<organism evidence="2 3">
    <name type="scientific">Propioniciclava tarda</name>
    <dbReference type="NCBI Taxonomy" id="433330"/>
    <lineage>
        <taxon>Bacteria</taxon>
        <taxon>Bacillati</taxon>
        <taxon>Actinomycetota</taxon>
        <taxon>Actinomycetes</taxon>
        <taxon>Propionibacteriales</taxon>
        <taxon>Propionibacteriaceae</taxon>
        <taxon>Propioniciclava</taxon>
    </lineage>
</organism>
<evidence type="ECO:0000313" key="2">
    <source>
        <dbReference type="EMBL" id="TBT94946.1"/>
    </source>
</evidence>
<dbReference type="InterPro" id="IPR001544">
    <property type="entry name" value="Aminotrans_IV"/>
</dbReference>
<name>A0A4Q9KKD6_PROTD</name>
<dbReference type="Proteomes" id="UP000291933">
    <property type="component" value="Unassembled WGS sequence"/>
</dbReference>
<gene>
    <name evidence="2" type="ORF">ET996_07990</name>
</gene>
<comment type="caution">
    <text evidence="2">The sequence shown here is derived from an EMBL/GenBank/DDBJ whole genome shotgun (WGS) entry which is preliminary data.</text>
</comment>
<dbReference type="RefSeq" id="WP_131172035.1">
    <property type="nucleotide sequence ID" value="NZ_FXTL01000007.1"/>
</dbReference>
<keyword evidence="3" id="KW-1185">Reference proteome</keyword>
<dbReference type="Pfam" id="PF01063">
    <property type="entry name" value="Aminotran_4"/>
    <property type="match status" value="1"/>
</dbReference>
<dbReference type="EMBL" id="SDMR01000008">
    <property type="protein sequence ID" value="TBT94946.1"/>
    <property type="molecule type" value="Genomic_DNA"/>
</dbReference>
<dbReference type="InterPro" id="IPR036038">
    <property type="entry name" value="Aminotransferase-like"/>
</dbReference>
<keyword evidence="2" id="KW-0456">Lyase</keyword>
<protein>
    <submittedName>
        <fullName evidence="2">4-amino-4-deoxychorismate lyase</fullName>
    </submittedName>
</protein>
<dbReference type="SUPFAM" id="SSF56752">
    <property type="entry name" value="D-aminoacid aminotransferase-like PLP-dependent enzymes"/>
    <property type="match status" value="1"/>
</dbReference>
<comment type="similarity">
    <text evidence="1">Belongs to the class-IV pyridoxal-phosphate-dependent aminotransferase family.</text>
</comment>
<proteinExistence type="inferred from homology"/>
<dbReference type="GO" id="GO:0005829">
    <property type="term" value="C:cytosol"/>
    <property type="evidence" value="ECO:0007669"/>
    <property type="project" value="TreeGrafter"/>
</dbReference>
<dbReference type="GO" id="GO:0016829">
    <property type="term" value="F:lyase activity"/>
    <property type="evidence" value="ECO:0007669"/>
    <property type="project" value="UniProtKB-KW"/>
</dbReference>
<reference evidence="2 3" key="1">
    <citation type="submission" date="2019-01" db="EMBL/GenBank/DDBJ databases">
        <title>Lactibacter flavus gen. nov., sp. nov., a novel bacterium of the family Propionibacteriaceae isolated from raw milk and dairy products.</title>
        <authorList>
            <person name="Huptas C."/>
            <person name="Wenning M."/>
            <person name="Breitenwieser F."/>
            <person name="Doll E."/>
            <person name="Von Neubeck M."/>
            <person name="Busse H.-J."/>
            <person name="Scherer S."/>
        </authorList>
    </citation>
    <scope>NUCLEOTIDE SEQUENCE [LARGE SCALE GENOMIC DNA]</scope>
    <source>
        <strain evidence="2 3">DSM 22130</strain>
    </source>
</reference>
<dbReference type="GO" id="GO:0046394">
    <property type="term" value="P:carboxylic acid biosynthetic process"/>
    <property type="evidence" value="ECO:0007669"/>
    <property type="project" value="UniProtKB-ARBA"/>
</dbReference>
<accession>A0A4Q9KKD6</accession>
<dbReference type="Gene3D" id="3.20.10.10">
    <property type="entry name" value="D-amino Acid Aminotransferase, subunit A, domain 2"/>
    <property type="match status" value="1"/>
</dbReference>
<evidence type="ECO:0000256" key="1">
    <source>
        <dbReference type="ARBA" id="ARBA00009320"/>
    </source>
</evidence>